<feature type="compositionally biased region" description="Low complexity" evidence="1">
    <location>
        <begin position="621"/>
        <end position="631"/>
    </location>
</feature>
<dbReference type="Proteomes" id="UP000807025">
    <property type="component" value="Unassembled WGS sequence"/>
</dbReference>
<feature type="region of interest" description="Disordered" evidence="1">
    <location>
        <begin position="1007"/>
        <end position="1026"/>
    </location>
</feature>
<dbReference type="OrthoDB" id="3270368at2759"/>
<feature type="compositionally biased region" description="Basic and acidic residues" evidence="1">
    <location>
        <begin position="655"/>
        <end position="677"/>
    </location>
</feature>
<evidence type="ECO:0000313" key="3">
    <source>
        <dbReference type="Proteomes" id="UP000807025"/>
    </source>
</evidence>
<reference evidence="2" key="1">
    <citation type="submission" date="2020-11" db="EMBL/GenBank/DDBJ databases">
        <authorList>
            <consortium name="DOE Joint Genome Institute"/>
            <person name="Ahrendt S."/>
            <person name="Riley R."/>
            <person name="Andreopoulos W."/>
            <person name="Labutti K."/>
            <person name="Pangilinan J."/>
            <person name="Ruiz-Duenas F.J."/>
            <person name="Barrasa J.M."/>
            <person name="Sanchez-Garcia M."/>
            <person name="Camarero S."/>
            <person name="Miyauchi S."/>
            <person name="Serrano A."/>
            <person name="Linde D."/>
            <person name="Babiker R."/>
            <person name="Drula E."/>
            <person name="Ayuso-Fernandez I."/>
            <person name="Pacheco R."/>
            <person name="Padilla G."/>
            <person name="Ferreira P."/>
            <person name="Barriuso J."/>
            <person name="Kellner H."/>
            <person name="Castanera R."/>
            <person name="Alfaro M."/>
            <person name="Ramirez L."/>
            <person name="Pisabarro A.G."/>
            <person name="Kuo A."/>
            <person name="Tritt A."/>
            <person name="Lipzen A."/>
            <person name="He G."/>
            <person name="Yan M."/>
            <person name="Ng V."/>
            <person name="Cullen D."/>
            <person name="Martin F."/>
            <person name="Rosso M.-N."/>
            <person name="Henrissat B."/>
            <person name="Hibbett D."/>
            <person name="Martinez A.T."/>
            <person name="Grigoriev I.V."/>
        </authorList>
    </citation>
    <scope>NUCLEOTIDE SEQUENCE</scope>
    <source>
        <strain evidence="2">ATCC 90797</strain>
    </source>
</reference>
<feature type="compositionally biased region" description="Pro residues" evidence="1">
    <location>
        <begin position="839"/>
        <end position="848"/>
    </location>
</feature>
<sequence length="1261" mass="139938">MSALSKILEKLLKTAKSSNKIKPAEKEKLQDVKTRLNLLELSSPSPQIIDMICSVLREPLIPMYIAFPEITLELCLQTFLSISKKIAVLKDRTDSRALQWQGAQRSLLSGVLDFLEERRTEKNKSVIAKVLYSALCSTFFPKAAPKQETTQTATNLLSTVFLLLSESAASHPGNQSDLRDDKNLGGVRLGHMLFRMRDYLALESLLNLFATLLPLSKSAAKRSQFIESVFETASPTHISCGKELTDMVQKSPLSEWEITSARIIETLAKNDIAFPQPFQVPKILTCGVSFSQPNATDRLYLDTRSFFANVDKGDAYETFQTLYSHVSMLNVVPSKDATLQHVTVHLTSPPIVGVSVMEPSDPDTILLRFDIQTSDLERFLKTVQARNLRTKEKTVTVKSSLCESTSLDFDSMGKAYREPSAKEKIETIGRIFDETRDSLFASDFPDAPPNDTIPALEPKCPKDVDLASPITAVDPRQICQTVTTPKRNRMTGPVPIAKSPLYESVFGSSDDELSELSEAEVIPKGTRTRPPKGDKTKQLAQSNKTARGGKARKIVESDAERVDNAPRRPNALGEGSKTQLDSKATANTLGSKRHSIRVPRTEDLSIVEASRPKEFSEKSAAARGAGPTGPADVERKRTRGRPLEVAAEAQPVGQDLDRTTPEVKQDPKRGTRKRPIDDHDEDGSPPGRANKRRRLEHANGDAMVRKPSARTAAMLESPKKAAPRARRYHRKDRTSSPAMIDSSDPVVDFDDVPHSADKETIHSGRRRVSLMKKKDGKKVQRKPVANRKVTEPATYEIRDEDDQVPPKAGGKAKQGRNRKLVNEENERPSDTSDNIEVPLPLPPTPPAPRASKARKAPWQEPSFLKKRLAENLPETGPPGHDFTLEVPMTSEATFESGPISRQGYEYSIPVQPTSEDAPASDDKTYVPPTIDLTVDSPIRPALAVRNVTKDGSKQGARNLEGVDAAATWPKATEPDVNAALKNARRQPSETPLIEVEPQNQAKTVTFEAAPKQSSTTTLEHNDLSGIKDAVLKPTAISSAMPRSRQQHAPTRPSFPEEATGVQKSAQFIPRDISPAFLFQHDNNAQGKRFSHSPALVRNGSAISNWSRPLVTEQEVGFNFKSRRDKPYMRDETRANQDAMEDIVATLKEIHEVIVQRVYERFDGVTKEVREGRDMILHEAAVALEKMRIERVIHFNNIVGLEEEYSEYRRQLTDGLGEVKRGYETMDQQLGQILRDHDKFSLSKKFPTSLFARSGGPPKLIS</sequence>
<feature type="region of interest" description="Disordered" evidence="1">
    <location>
        <begin position="514"/>
        <end position="863"/>
    </location>
</feature>
<feature type="compositionally biased region" description="Basic residues" evidence="1">
    <location>
        <begin position="763"/>
        <end position="785"/>
    </location>
</feature>
<feature type="compositionally biased region" description="Basic and acidic residues" evidence="1">
    <location>
        <begin position="751"/>
        <end position="762"/>
    </location>
</feature>
<feature type="compositionally biased region" description="Basic and acidic residues" evidence="1">
    <location>
        <begin position="820"/>
        <end position="830"/>
    </location>
</feature>
<dbReference type="AlphaFoldDB" id="A0A9P6A7F1"/>
<dbReference type="EMBL" id="MU154527">
    <property type="protein sequence ID" value="KAF9500387.1"/>
    <property type="molecule type" value="Genomic_DNA"/>
</dbReference>
<keyword evidence="3" id="KW-1185">Reference proteome</keyword>
<feature type="compositionally biased region" description="Basic and acidic residues" evidence="1">
    <location>
        <begin position="553"/>
        <end position="566"/>
    </location>
</feature>
<evidence type="ECO:0000256" key="1">
    <source>
        <dbReference type="SAM" id="MobiDB-lite"/>
    </source>
</evidence>
<proteinExistence type="predicted"/>
<feature type="compositionally biased region" description="Polar residues" evidence="1">
    <location>
        <begin position="576"/>
        <end position="590"/>
    </location>
</feature>
<organism evidence="2 3">
    <name type="scientific">Pleurotus eryngii</name>
    <name type="common">Boletus of the steppes</name>
    <dbReference type="NCBI Taxonomy" id="5323"/>
    <lineage>
        <taxon>Eukaryota</taxon>
        <taxon>Fungi</taxon>
        <taxon>Dikarya</taxon>
        <taxon>Basidiomycota</taxon>
        <taxon>Agaricomycotina</taxon>
        <taxon>Agaricomycetes</taxon>
        <taxon>Agaricomycetidae</taxon>
        <taxon>Agaricales</taxon>
        <taxon>Pleurotineae</taxon>
        <taxon>Pleurotaceae</taxon>
        <taxon>Pleurotus</taxon>
    </lineage>
</organism>
<protein>
    <submittedName>
        <fullName evidence="2">Uncharacterized protein</fullName>
    </submittedName>
</protein>
<comment type="caution">
    <text evidence="2">The sequence shown here is derived from an EMBL/GenBank/DDBJ whole genome shotgun (WGS) entry which is preliminary data.</text>
</comment>
<name>A0A9P6A7F1_PLEER</name>
<gene>
    <name evidence="2" type="ORF">BDN71DRAFT_1585915</name>
</gene>
<feature type="compositionally biased region" description="Basic residues" evidence="1">
    <location>
        <begin position="721"/>
        <end position="732"/>
    </location>
</feature>
<feature type="region of interest" description="Disordered" evidence="1">
    <location>
        <begin position="911"/>
        <end position="932"/>
    </location>
</feature>
<accession>A0A9P6A7F1</accession>
<evidence type="ECO:0000313" key="2">
    <source>
        <dbReference type="EMBL" id="KAF9500387.1"/>
    </source>
</evidence>
<feature type="region of interest" description="Disordered" evidence="1">
    <location>
        <begin position="1038"/>
        <end position="1063"/>
    </location>
</feature>